<proteinExistence type="predicted"/>
<sequence>MINAVTIVIFRYACLLYIAEEVLCISDGGPSGPKEIRGIFSPWMGVLRVMSQENYGLGGPAVMDSWVADLATEISLTVMKAGQFGRISNNVDEFRPVRGRLSARMTKGDPASRSNLDWELSAQTHSGQIDLAAAVRASAPTAIRKLSQANLTGP</sequence>
<reference evidence="3" key="1">
    <citation type="submission" date="2018-10" db="EMBL/GenBank/DDBJ databases">
        <title>FDA dAtabase for Regulatory Grade micrObial Sequences (FDA-ARGOS): Supporting development and validation of Infectious Disease Dx tests.</title>
        <authorList>
            <person name="Kerrigan L."/>
            <person name="Tallon L."/>
            <person name="Sadzewicz L."/>
            <person name="Sengamalay N."/>
            <person name="Ott S."/>
            <person name="Godinez A."/>
            <person name="Nagaraj S."/>
            <person name="Vavikolanu K."/>
            <person name="Nadendla S."/>
            <person name="George J."/>
            <person name="Sichtig H."/>
        </authorList>
    </citation>
    <scope>NUCLEOTIDE SEQUENCE [LARGE SCALE GENOMIC DNA]</scope>
    <source>
        <strain evidence="3">FDAARGOS_311</strain>
    </source>
</reference>
<accession>A0A505I107</accession>
<feature type="chain" id="PRO_5021240174" evidence="1">
    <location>
        <begin position="25"/>
        <end position="154"/>
    </location>
</feature>
<feature type="signal peptide" evidence="1">
    <location>
        <begin position="1"/>
        <end position="24"/>
    </location>
</feature>
<keyword evidence="1" id="KW-0732">Signal</keyword>
<gene>
    <name evidence="2" type="ORF">CAN33_0040440</name>
</gene>
<evidence type="ECO:0000313" key="2">
    <source>
        <dbReference type="EMBL" id="TPR01665.1"/>
    </source>
</evidence>
<name>A0A505I107_ASPNG</name>
<evidence type="ECO:0000313" key="3">
    <source>
        <dbReference type="Proteomes" id="UP000197666"/>
    </source>
</evidence>
<protein>
    <submittedName>
        <fullName evidence="2">Uncharacterized protein</fullName>
    </submittedName>
</protein>
<dbReference type="Proteomes" id="UP000197666">
    <property type="component" value="Unassembled WGS sequence"/>
</dbReference>
<comment type="caution">
    <text evidence="2">The sequence shown here is derived from an EMBL/GenBank/DDBJ whole genome shotgun (WGS) entry which is preliminary data.</text>
</comment>
<dbReference type="AlphaFoldDB" id="A0A505I107"/>
<organism evidence="2 3">
    <name type="scientific">Aspergillus niger</name>
    <dbReference type="NCBI Taxonomy" id="5061"/>
    <lineage>
        <taxon>Eukaryota</taxon>
        <taxon>Fungi</taxon>
        <taxon>Dikarya</taxon>
        <taxon>Ascomycota</taxon>
        <taxon>Pezizomycotina</taxon>
        <taxon>Eurotiomycetes</taxon>
        <taxon>Eurotiomycetidae</taxon>
        <taxon>Eurotiales</taxon>
        <taxon>Aspergillaceae</taxon>
        <taxon>Aspergillus</taxon>
        <taxon>Aspergillus subgen. Circumdati</taxon>
    </lineage>
</organism>
<dbReference type="EMBL" id="NKJJ02000001">
    <property type="protein sequence ID" value="TPR01665.1"/>
    <property type="molecule type" value="Genomic_DNA"/>
</dbReference>
<evidence type="ECO:0000256" key="1">
    <source>
        <dbReference type="SAM" id="SignalP"/>
    </source>
</evidence>